<dbReference type="EMBL" id="UPHL01000104">
    <property type="protein sequence ID" value="VAZ84891.1"/>
    <property type="molecule type" value="Genomic_DNA"/>
</dbReference>
<dbReference type="CDD" id="cd00093">
    <property type="entry name" value="HTH_XRE"/>
    <property type="match status" value="1"/>
</dbReference>
<dbReference type="GO" id="GO:0003677">
    <property type="term" value="F:DNA binding"/>
    <property type="evidence" value="ECO:0007669"/>
    <property type="project" value="InterPro"/>
</dbReference>
<dbReference type="AlphaFoldDB" id="A0AB38UXB1"/>
<evidence type="ECO:0000259" key="1">
    <source>
        <dbReference type="PROSITE" id="PS50943"/>
    </source>
</evidence>
<dbReference type="InterPro" id="IPR001387">
    <property type="entry name" value="Cro/C1-type_HTH"/>
</dbReference>
<comment type="caution">
    <text evidence="2">The sequence shown here is derived from an EMBL/GenBank/DDBJ whole genome shotgun (WGS) entry which is preliminary data.</text>
</comment>
<protein>
    <recommendedName>
        <fullName evidence="1">HTH cro/C1-type domain-containing protein</fullName>
    </recommendedName>
</protein>
<dbReference type="Proteomes" id="UP000279331">
    <property type="component" value="Unassembled WGS sequence"/>
</dbReference>
<dbReference type="Gene3D" id="1.10.260.40">
    <property type="entry name" value="lambda repressor-like DNA-binding domains"/>
    <property type="match status" value="1"/>
</dbReference>
<evidence type="ECO:0000313" key="3">
    <source>
        <dbReference type="Proteomes" id="UP000279331"/>
    </source>
</evidence>
<evidence type="ECO:0000313" key="2">
    <source>
        <dbReference type="EMBL" id="VAZ84891.1"/>
    </source>
</evidence>
<gene>
    <name evidence="2" type="ORF">LAUMK42_03719</name>
</gene>
<dbReference type="PROSITE" id="PS50943">
    <property type="entry name" value="HTH_CROC1"/>
    <property type="match status" value="1"/>
</dbReference>
<dbReference type="InterPro" id="IPR010982">
    <property type="entry name" value="Lambda_DNA-bd_dom_sf"/>
</dbReference>
<organism evidence="2 3">
    <name type="scientific">Mycobacterium persicum</name>
    <dbReference type="NCBI Taxonomy" id="1487726"/>
    <lineage>
        <taxon>Bacteria</taxon>
        <taxon>Bacillati</taxon>
        <taxon>Actinomycetota</taxon>
        <taxon>Actinomycetes</taxon>
        <taxon>Mycobacteriales</taxon>
        <taxon>Mycobacteriaceae</taxon>
        <taxon>Mycobacterium</taxon>
    </lineage>
</organism>
<dbReference type="SMART" id="SM00530">
    <property type="entry name" value="HTH_XRE"/>
    <property type="match status" value="1"/>
</dbReference>
<dbReference type="SUPFAM" id="SSF47413">
    <property type="entry name" value="lambda repressor-like DNA-binding domains"/>
    <property type="match status" value="1"/>
</dbReference>
<dbReference type="Pfam" id="PF01381">
    <property type="entry name" value="HTH_3"/>
    <property type="match status" value="1"/>
</dbReference>
<reference evidence="2 3" key="1">
    <citation type="submission" date="2018-09" db="EMBL/GenBank/DDBJ databases">
        <authorList>
            <person name="Tagini F."/>
        </authorList>
    </citation>
    <scope>NUCLEOTIDE SEQUENCE [LARGE SCALE GENOMIC DNA]</scope>
    <source>
        <strain evidence="2 3">MK42</strain>
    </source>
</reference>
<sequence>MSDVVKVIGRNVELIRRTRQLTGKDLSERLKELGLSMSVATVSEVERGKRKVSAAELLVFAIALNVSVIDLLTPGDGSALQITEGIDPIPLERLEPWLTGEHPWPLNPGDKAYNDAYFDAVNSDRGWQRRIAGRPEVAVIDQLRAYVSEAFRAMDDPAGRFSWKNLAGALKIALKDVDDEITMLIAHLEKKPDGG</sequence>
<dbReference type="RefSeq" id="WP_183155307.1">
    <property type="nucleotide sequence ID" value="NZ_MWKV01000001.1"/>
</dbReference>
<feature type="domain" description="HTH cro/C1-type" evidence="1">
    <location>
        <begin position="37"/>
        <end position="71"/>
    </location>
</feature>
<accession>A0AB38UXB1</accession>
<name>A0AB38UXB1_9MYCO</name>
<proteinExistence type="predicted"/>